<organism evidence="2 3">
    <name type="scientific">Vanessa tameamea</name>
    <name type="common">Kamehameha butterfly</name>
    <dbReference type="NCBI Taxonomy" id="334116"/>
    <lineage>
        <taxon>Eukaryota</taxon>
        <taxon>Metazoa</taxon>
        <taxon>Ecdysozoa</taxon>
        <taxon>Arthropoda</taxon>
        <taxon>Hexapoda</taxon>
        <taxon>Insecta</taxon>
        <taxon>Pterygota</taxon>
        <taxon>Neoptera</taxon>
        <taxon>Endopterygota</taxon>
        <taxon>Lepidoptera</taxon>
        <taxon>Glossata</taxon>
        <taxon>Ditrysia</taxon>
        <taxon>Papilionoidea</taxon>
        <taxon>Nymphalidae</taxon>
        <taxon>Nymphalinae</taxon>
        <taxon>Vanessa</taxon>
    </lineage>
</organism>
<dbReference type="Proteomes" id="UP001652626">
    <property type="component" value="Chromosome 24"/>
</dbReference>
<dbReference type="SUPFAM" id="SSF51445">
    <property type="entry name" value="(Trans)glycosidases"/>
    <property type="match status" value="1"/>
</dbReference>
<dbReference type="PANTHER" id="PTHR46145">
    <property type="entry name" value="HEPARANASE"/>
    <property type="match status" value="1"/>
</dbReference>
<keyword evidence="1" id="KW-0175">Coiled coil</keyword>
<dbReference type="InterPro" id="IPR017853">
    <property type="entry name" value="GH"/>
</dbReference>
<name>A0A8B8IEB8_VANTA</name>
<dbReference type="PANTHER" id="PTHR46145:SF4">
    <property type="entry name" value="HEPARANASE"/>
    <property type="match status" value="1"/>
</dbReference>
<reference evidence="3" key="1">
    <citation type="submission" date="2025-08" db="UniProtKB">
        <authorList>
            <consortium name="RefSeq"/>
        </authorList>
    </citation>
    <scope>IDENTIFICATION</scope>
    <source>
        <tissue evidence="3">Whole body</tissue>
    </source>
</reference>
<keyword evidence="2" id="KW-1185">Reference proteome</keyword>
<evidence type="ECO:0000313" key="3">
    <source>
        <dbReference type="RefSeq" id="XP_026494541.2"/>
    </source>
</evidence>
<sequence length="792" mass="90764">MDRDFRRLNLCIIFLTILSNYMIKPDTYNVKIGTEQHINLVDSNFLSFTIDPKYLFSSSEKYNKKECICMASALTPAYIRIAGPSTSHMTFKNTTTPQLAIDEFDKPKKLSLSKLFREDEGDRRSKKSSFAVTNNQWEEFVHWAKSTGFDLVFALNSDEKTSSGMWDPNTALKILTVADQSNIGDIFWQLGYECHNQSIEEYLNDLETLRVIIETFPSGKAGRWQVVGGDVTHCLQADSKSDFKDYVTLSNDMLDAILLNGNSSSQELERMSDKDRLKLLKLLSRSDTPLWLTEYSPVLSELERAVDWMTSLGYSARNGFSVHYRELMEKELYEPTLSFYMALLYKNLVGERVLGVDMSASQAAVFAHCTAPRRARAPGAVTLFGANLAREPARLSVRLSAREEGGDIMQFILGHDHSGNIVVNNRAMYYEGDIRPVVKRLRPYKTLLLNLPPNSFGFWVLANTKVKACYEKYEINNKKPSPILTVDTKDSEESNFIRTKRSEDEYKKYFNTSQNRDELEEFIDGTEGHELGKENKALQERIDNINKDLRNAQKVFQANLNKNSDPVRVKRETFDDGEQIRKPKRYNIKTKNTYGDKSFKHNIKQKLTKFSKDHIARIKNKSKSSLNNLRHYRSKSKRNLKGTKTTQNSANEILESNIPMSDLKSGLNKIIVRKRRNAKNKLLKRYDDDTAENEISYDSKETSRFSKIIHKLKQISDLPLEIQDKDDNEDYDVHSAEGIVLKTKVSDDSATVNISDKSHTGLLKSTLDDILSLLVDFNKNINRIFTAFTILE</sequence>
<accession>A0A8B8IEB8</accession>
<proteinExistence type="predicted"/>
<evidence type="ECO:0000256" key="1">
    <source>
        <dbReference type="SAM" id="Coils"/>
    </source>
</evidence>
<evidence type="ECO:0000313" key="2">
    <source>
        <dbReference type="Proteomes" id="UP001652626"/>
    </source>
</evidence>
<dbReference type="GeneID" id="113399596"/>
<dbReference type="RefSeq" id="XP_026494541.2">
    <property type="nucleotide sequence ID" value="XM_026638756.2"/>
</dbReference>
<dbReference type="Gene3D" id="3.20.20.80">
    <property type="entry name" value="Glycosidases"/>
    <property type="match status" value="1"/>
</dbReference>
<gene>
    <name evidence="3" type="primary">LOC113399596</name>
</gene>
<dbReference type="AlphaFoldDB" id="A0A8B8IEB8"/>
<dbReference type="GO" id="GO:0005615">
    <property type="term" value="C:extracellular space"/>
    <property type="evidence" value="ECO:0007669"/>
    <property type="project" value="TreeGrafter"/>
</dbReference>
<dbReference type="OMA" id="CICMASA"/>
<dbReference type="OrthoDB" id="7736742at2759"/>
<feature type="coiled-coil region" evidence="1">
    <location>
        <begin position="528"/>
        <end position="555"/>
    </location>
</feature>
<dbReference type="GO" id="GO:0031012">
    <property type="term" value="C:extracellular matrix"/>
    <property type="evidence" value="ECO:0007669"/>
    <property type="project" value="TreeGrafter"/>
</dbReference>
<protein>
    <submittedName>
        <fullName evidence="3">Heparanase</fullName>
    </submittedName>
</protein>